<dbReference type="EMBL" id="JAAQPH010000025">
    <property type="protein sequence ID" value="NIA71699.1"/>
    <property type="molecule type" value="Genomic_DNA"/>
</dbReference>
<gene>
    <name evidence="2" type="ORF">HBA54_24195</name>
</gene>
<dbReference type="Gene3D" id="3.40.50.1820">
    <property type="entry name" value="alpha/beta hydrolase"/>
    <property type="match status" value="1"/>
</dbReference>
<evidence type="ECO:0000313" key="3">
    <source>
        <dbReference type="Proteomes" id="UP000761264"/>
    </source>
</evidence>
<accession>A0A967KE11</accession>
<keyword evidence="2" id="KW-0378">Hydrolase</keyword>
<dbReference type="GO" id="GO:0016787">
    <property type="term" value="F:hydrolase activity"/>
    <property type="evidence" value="ECO:0007669"/>
    <property type="project" value="UniProtKB-KW"/>
</dbReference>
<sequence length="230" mass="25062">MSEVTIEGKDGSFAVYTAVPDVTPAPGIVVAQEIFGVNQVMRDTCDWLATQGFVAVCPDLFWRIEPGIQLTDQSKPEWDRAFELFGLFDVDKGIEDMNTTLATLRAHEVCNGKAGTLGYCLGGKLAYLMATRSDADCNVGYYGVGLGDLLGEADRITKPLMLHIAEKDAFSSAEEIEKVRQGLGGNDNVTIHVYDGNDHAFAREGGEHYDEAAAKLANDRSVKFFRENLG</sequence>
<dbReference type="SUPFAM" id="SSF53474">
    <property type="entry name" value="alpha/beta-Hydrolases"/>
    <property type="match status" value="1"/>
</dbReference>
<feature type="domain" description="Dienelactone hydrolase" evidence="1">
    <location>
        <begin position="13"/>
        <end position="227"/>
    </location>
</feature>
<dbReference type="InterPro" id="IPR002925">
    <property type="entry name" value="Dienelactn_hydro"/>
</dbReference>
<name>A0A967KE11_9PROT</name>
<dbReference type="Proteomes" id="UP000761264">
    <property type="component" value="Unassembled WGS sequence"/>
</dbReference>
<evidence type="ECO:0000259" key="1">
    <source>
        <dbReference type="Pfam" id="PF01738"/>
    </source>
</evidence>
<keyword evidence="3" id="KW-1185">Reference proteome</keyword>
<dbReference type="AlphaFoldDB" id="A0A967KE11"/>
<dbReference type="PANTHER" id="PTHR46623:SF6">
    <property type="entry name" value="ALPHA_BETA-HYDROLASES SUPERFAMILY PROTEIN"/>
    <property type="match status" value="1"/>
</dbReference>
<dbReference type="PANTHER" id="PTHR46623">
    <property type="entry name" value="CARBOXYMETHYLENEBUTENOLIDASE-RELATED"/>
    <property type="match status" value="1"/>
</dbReference>
<proteinExistence type="predicted"/>
<dbReference type="RefSeq" id="WP_167229670.1">
    <property type="nucleotide sequence ID" value="NZ_JAAQPH010000025.1"/>
</dbReference>
<protein>
    <submittedName>
        <fullName evidence="2">Dienelactone hydrolase family protein</fullName>
    </submittedName>
</protein>
<dbReference type="Pfam" id="PF01738">
    <property type="entry name" value="DLH"/>
    <property type="match status" value="1"/>
</dbReference>
<reference evidence="2" key="1">
    <citation type="submission" date="2020-03" db="EMBL/GenBank/DDBJ databases">
        <title>Genome of Pelagibius litoralis DSM 21314T.</title>
        <authorList>
            <person name="Wang G."/>
        </authorList>
    </citation>
    <scope>NUCLEOTIDE SEQUENCE</scope>
    <source>
        <strain evidence="2">DSM 21314</strain>
    </source>
</reference>
<dbReference type="InterPro" id="IPR029058">
    <property type="entry name" value="AB_hydrolase_fold"/>
</dbReference>
<comment type="caution">
    <text evidence="2">The sequence shown here is derived from an EMBL/GenBank/DDBJ whole genome shotgun (WGS) entry which is preliminary data.</text>
</comment>
<evidence type="ECO:0000313" key="2">
    <source>
        <dbReference type="EMBL" id="NIA71699.1"/>
    </source>
</evidence>
<organism evidence="2 3">
    <name type="scientific">Pelagibius litoralis</name>
    <dbReference type="NCBI Taxonomy" id="374515"/>
    <lineage>
        <taxon>Bacteria</taxon>
        <taxon>Pseudomonadati</taxon>
        <taxon>Pseudomonadota</taxon>
        <taxon>Alphaproteobacteria</taxon>
        <taxon>Rhodospirillales</taxon>
        <taxon>Rhodovibrionaceae</taxon>
        <taxon>Pelagibius</taxon>
    </lineage>
</organism>
<dbReference type="InterPro" id="IPR051049">
    <property type="entry name" value="Dienelactone_hydrolase-like"/>
</dbReference>